<keyword evidence="5 6" id="KW-0472">Membrane</keyword>
<feature type="transmembrane region" description="Helical" evidence="6">
    <location>
        <begin position="217"/>
        <end position="241"/>
    </location>
</feature>
<dbReference type="PANTHER" id="PTHR23527">
    <property type="entry name" value="BLL3282 PROTEIN"/>
    <property type="match status" value="1"/>
</dbReference>
<dbReference type="PANTHER" id="PTHR23527:SF1">
    <property type="entry name" value="BLL3282 PROTEIN"/>
    <property type="match status" value="1"/>
</dbReference>
<comment type="subcellular location">
    <subcellularLocation>
        <location evidence="1">Cell membrane</location>
        <topology evidence="1">Multi-pass membrane protein</topology>
    </subcellularLocation>
</comment>
<dbReference type="EMBL" id="JACEIQ010000004">
    <property type="protein sequence ID" value="MBA4493795.1"/>
    <property type="molecule type" value="Genomic_DNA"/>
</dbReference>
<keyword evidence="3 6" id="KW-0812">Transmembrane</keyword>
<evidence type="ECO:0000256" key="2">
    <source>
        <dbReference type="ARBA" id="ARBA00022448"/>
    </source>
</evidence>
<keyword evidence="4 6" id="KW-1133">Transmembrane helix</keyword>
<proteinExistence type="predicted"/>
<accession>A0A7W1WPR1</accession>
<organism evidence="8 9">
    <name type="scientific">Paenactinomyces guangxiensis</name>
    <dbReference type="NCBI Taxonomy" id="1490290"/>
    <lineage>
        <taxon>Bacteria</taxon>
        <taxon>Bacillati</taxon>
        <taxon>Bacillota</taxon>
        <taxon>Bacilli</taxon>
        <taxon>Bacillales</taxon>
        <taxon>Thermoactinomycetaceae</taxon>
        <taxon>Paenactinomyces</taxon>
    </lineage>
</organism>
<dbReference type="Proteomes" id="UP000535491">
    <property type="component" value="Unassembled WGS sequence"/>
</dbReference>
<keyword evidence="9" id="KW-1185">Reference proteome</keyword>
<dbReference type="CDD" id="cd17475">
    <property type="entry name" value="MFS_MT3072_like"/>
    <property type="match status" value="1"/>
</dbReference>
<dbReference type="Gene3D" id="1.20.1250.20">
    <property type="entry name" value="MFS general substrate transporter like domains"/>
    <property type="match status" value="2"/>
</dbReference>
<name>A0A7W1WPR1_9BACL</name>
<dbReference type="GO" id="GO:0005886">
    <property type="term" value="C:plasma membrane"/>
    <property type="evidence" value="ECO:0007669"/>
    <property type="project" value="UniProtKB-SubCell"/>
</dbReference>
<evidence type="ECO:0000313" key="9">
    <source>
        <dbReference type="Proteomes" id="UP000535491"/>
    </source>
</evidence>
<feature type="transmembrane region" description="Helical" evidence="6">
    <location>
        <begin position="377"/>
        <end position="399"/>
    </location>
</feature>
<keyword evidence="2" id="KW-0813">Transport</keyword>
<evidence type="ECO:0000256" key="6">
    <source>
        <dbReference type="SAM" id="Phobius"/>
    </source>
</evidence>
<dbReference type="GO" id="GO:0022857">
    <property type="term" value="F:transmembrane transporter activity"/>
    <property type="evidence" value="ECO:0007669"/>
    <property type="project" value="InterPro"/>
</dbReference>
<feature type="domain" description="Major facilitator superfamily (MFS) profile" evidence="7">
    <location>
        <begin position="11"/>
        <end position="403"/>
    </location>
</feature>
<dbReference type="InterPro" id="IPR020846">
    <property type="entry name" value="MFS_dom"/>
</dbReference>
<reference evidence="8 9" key="1">
    <citation type="submission" date="2020-07" db="EMBL/GenBank/DDBJ databases">
        <authorList>
            <person name="Feng H."/>
        </authorList>
    </citation>
    <scope>NUCLEOTIDE SEQUENCE [LARGE SCALE GENOMIC DNA]</scope>
    <source>
        <strain evidence="9">s-10</strain>
    </source>
</reference>
<feature type="transmembrane region" description="Helical" evidence="6">
    <location>
        <begin position="253"/>
        <end position="275"/>
    </location>
</feature>
<dbReference type="InterPro" id="IPR036259">
    <property type="entry name" value="MFS_trans_sf"/>
</dbReference>
<feature type="transmembrane region" description="Helical" evidence="6">
    <location>
        <begin position="101"/>
        <end position="118"/>
    </location>
</feature>
<gene>
    <name evidence="8" type="ORF">H1191_05690</name>
</gene>
<feature type="transmembrane region" description="Helical" evidence="6">
    <location>
        <begin position="52"/>
        <end position="72"/>
    </location>
</feature>
<evidence type="ECO:0000256" key="4">
    <source>
        <dbReference type="ARBA" id="ARBA00022989"/>
    </source>
</evidence>
<protein>
    <submittedName>
        <fullName evidence="8">MFS transporter</fullName>
    </submittedName>
</protein>
<dbReference type="InterPro" id="IPR052952">
    <property type="entry name" value="MFS-Transporter"/>
</dbReference>
<feature type="transmembrane region" description="Helical" evidence="6">
    <location>
        <begin position="79"/>
        <end position="95"/>
    </location>
</feature>
<feature type="transmembrane region" description="Helical" evidence="6">
    <location>
        <begin position="311"/>
        <end position="334"/>
    </location>
</feature>
<feature type="transmembrane region" description="Helical" evidence="6">
    <location>
        <begin position="166"/>
        <end position="188"/>
    </location>
</feature>
<evidence type="ECO:0000313" key="8">
    <source>
        <dbReference type="EMBL" id="MBA4493795.1"/>
    </source>
</evidence>
<feature type="transmembrane region" description="Helical" evidence="6">
    <location>
        <begin position="346"/>
        <end position="371"/>
    </location>
</feature>
<feature type="transmembrane region" description="Helical" evidence="6">
    <location>
        <begin position="12"/>
        <end position="32"/>
    </location>
</feature>
<dbReference type="PROSITE" id="PS50850">
    <property type="entry name" value="MFS"/>
    <property type="match status" value="1"/>
</dbReference>
<comment type="caution">
    <text evidence="8">The sequence shown here is derived from an EMBL/GenBank/DDBJ whole genome shotgun (WGS) entry which is preliminary data.</text>
</comment>
<evidence type="ECO:0000256" key="3">
    <source>
        <dbReference type="ARBA" id="ARBA00022692"/>
    </source>
</evidence>
<feature type="transmembrane region" description="Helical" evidence="6">
    <location>
        <begin position="287"/>
        <end position="305"/>
    </location>
</feature>
<feature type="transmembrane region" description="Helical" evidence="6">
    <location>
        <begin position="139"/>
        <end position="160"/>
    </location>
</feature>
<dbReference type="InterPro" id="IPR011701">
    <property type="entry name" value="MFS"/>
</dbReference>
<dbReference type="Pfam" id="PF07690">
    <property type="entry name" value="MFS_1"/>
    <property type="match status" value="1"/>
</dbReference>
<evidence type="ECO:0000259" key="7">
    <source>
        <dbReference type="PROSITE" id="PS50850"/>
    </source>
</evidence>
<dbReference type="RefSeq" id="WP_181751044.1">
    <property type="nucleotide sequence ID" value="NZ_JACEIQ010000004.1"/>
</dbReference>
<dbReference type="SUPFAM" id="SSF103473">
    <property type="entry name" value="MFS general substrate transporter"/>
    <property type="match status" value="1"/>
</dbReference>
<evidence type="ECO:0000256" key="5">
    <source>
        <dbReference type="ARBA" id="ARBA00023136"/>
    </source>
</evidence>
<dbReference type="AlphaFoldDB" id="A0A7W1WPR1"/>
<sequence length="412" mass="45534">MIIFSKQRNFRWVVLGLATLAQALATFVTYGVGPLAAIWQQKFSLSQTQVGLLISVVNIGPLLSMLFIGRALDRYGERWIIGIGSILLGITMGLASFLSSYGALLFLLFLVGIHYGTAQPGGSKVVVKWFDLTQRGLAMGIRQAGIPIGGAMAGWFIPLISTRYHWPAAVVLQAILAIAGGLAFLTVYRDPAGEHKKAIENYRLWNELKNLFRQKQLYPLLFAGYILVSLQMVLVAHLMIFLKSTMKDITLVLAGQMLSVCLLFGMLGRIILAWLSDKVWKGDRIRPLVLSISASGIGLMVLSVLPRETPIWSSFILCAWMGFFGIGWYSLFIVEVAEKSSQHTIGLTVSYALTMNQAAIITSPILFGLLVDWLNSYFISWMLLAVLLSVSGIWLWSAYSKKEAKDNRSVTS</sequence>
<evidence type="ECO:0000256" key="1">
    <source>
        <dbReference type="ARBA" id="ARBA00004651"/>
    </source>
</evidence>